<accession>A0A7V4XR05</accession>
<comment type="caution">
    <text evidence="2">The sequence shown here is derived from an EMBL/GenBank/DDBJ whole genome shotgun (WGS) entry which is preliminary data.</text>
</comment>
<organism evidence="2">
    <name type="scientific">Acidobacterium capsulatum</name>
    <dbReference type="NCBI Taxonomy" id="33075"/>
    <lineage>
        <taxon>Bacteria</taxon>
        <taxon>Pseudomonadati</taxon>
        <taxon>Acidobacteriota</taxon>
        <taxon>Terriglobia</taxon>
        <taxon>Terriglobales</taxon>
        <taxon>Acidobacteriaceae</taxon>
        <taxon>Acidobacterium</taxon>
    </lineage>
</organism>
<reference evidence="2" key="1">
    <citation type="journal article" date="2020" name="mSystems">
        <title>Genome- and Community-Level Interaction Insights into Carbon Utilization and Element Cycling Functions of Hydrothermarchaeota in Hydrothermal Sediment.</title>
        <authorList>
            <person name="Zhou Z."/>
            <person name="Liu Y."/>
            <person name="Xu W."/>
            <person name="Pan J."/>
            <person name="Luo Z.H."/>
            <person name="Li M."/>
        </authorList>
    </citation>
    <scope>NUCLEOTIDE SEQUENCE [LARGE SCALE GENOMIC DNA]</scope>
    <source>
        <strain evidence="2">SpSt-855</strain>
    </source>
</reference>
<evidence type="ECO:0000313" key="2">
    <source>
        <dbReference type="EMBL" id="HGY93411.1"/>
    </source>
</evidence>
<evidence type="ECO:0000256" key="1">
    <source>
        <dbReference type="SAM" id="MobiDB-lite"/>
    </source>
</evidence>
<proteinExistence type="predicted"/>
<dbReference type="InterPro" id="IPR021857">
    <property type="entry name" value="DUF3467"/>
</dbReference>
<gene>
    <name evidence="2" type="ORF">ENW50_01785</name>
</gene>
<dbReference type="EMBL" id="DTKL01000014">
    <property type="protein sequence ID" value="HGY93411.1"/>
    <property type="molecule type" value="Genomic_DNA"/>
</dbReference>
<sequence length="111" mass="12034">MSHPQQPNVHVEQSPDFREGYANSVQIRVSVWDFYLAFGIAQQESAERVDFKITQGIYLSPQQAKALWNILGQNLASYEQTFGKIALEPQGGGMPGPVPVPGSGPGSGPVH</sequence>
<dbReference type="Pfam" id="PF11950">
    <property type="entry name" value="DUF3467"/>
    <property type="match status" value="1"/>
</dbReference>
<feature type="region of interest" description="Disordered" evidence="1">
    <location>
        <begin position="87"/>
        <end position="111"/>
    </location>
</feature>
<dbReference type="AlphaFoldDB" id="A0A7V4XR05"/>
<name>A0A7V4XR05_9BACT</name>
<protein>
    <submittedName>
        <fullName evidence="2">DUF3467 domain-containing protein</fullName>
    </submittedName>
</protein>